<dbReference type="GO" id="GO:0006400">
    <property type="term" value="P:tRNA modification"/>
    <property type="evidence" value="ECO:0007669"/>
    <property type="project" value="UniProtKB-UniRule"/>
</dbReference>
<dbReference type="GO" id="GO:0000049">
    <property type="term" value="F:tRNA binding"/>
    <property type="evidence" value="ECO:0007669"/>
    <property type="project" value="UniProtKB-KW"/>
</dbReference>
<dbReference type="Pfam" id="PF05636">
    <property type="entry name" value="HIGH_NTase1"/>
    <property type="match status" value="1"/>
</dbReference>
<dbReference type="HAMAP" id="MF_01539">
    <property type="entry name" value="TmcAL"/>
    <property type="match status" value="1"/>
</dbReference>
<evidence type="ECO:0000313" key="6">
    <source>
        <dbReference type="EMBL" id="KMT59442.1"/>
    </source>
</evidence>
<keyword evidence="5" id="KW-0820">tRNA-binding</keyword>
<comment type="subcellular location">
    <subcellularLocation>
        <location evidence="5">Cytoplasm</location>
    </subcellularLocation>
</comment>
<dbReference type="InterPro" id="IPR008513">
    <property type="entry name" value="tRNA(Met)_cyd_acetate_ligase"/>
</dbReference>
<evidence type="ECO:0000256" key="3">
    <source>
        <dbReference type="ARBA" id="ARBA00022741"/>
    </source>
</evidence>
<feature type="binding site" evidence="5">
    <location>
        <position position="159"/>
    </location>
    <ligand>
        <name>ATP</name>
        <dbReference type="ChEBI" id="CHEBI:30616"/>
    </ligand>
</feature>
<dbReference type="AlphaFoldDB" id="A0A0J8G9N1"/>
<evidence type="ECO:0000256" key="1">
    <source>
        <dbReference type="ARBA" id="ARBA00022598"/>
    </source>
</evidence>
<reference evidence="6 7" key="1">
    <citation type="journal article" date="2015" name="Genome Biol. Evol.">
        <title>Comparative Genomics of Listeria Sensu Lato: Genus-Wide Differences in Evolutionary Dynamics and the Progressive Gain of Complex, Potentially Pathogenicity-Related Traits through Lateral Gene Transfer.</title>
        <authorList>
            <person name="Chiara M."/>
            <person name="Caruso M."/>
            <person name="D'Erchia A.M."/>
            <person name="Manzari C."/>
            <person name="Fraccalvieri R."/>
            <person name="Goffredo E."/>
            <person name="Latorre L."/>
            <person name="Miccolupo A."/>
            <person name="Padalino I."/>
            <person name="Santagada G."/>
            <person name="Chiocco D."/>
            <person name="Pesole G."/>
            <person name="Horner D.S."/>
            <person name="Parisi A."/>
        </authorList>
    </citation>
    <scope>NUCLEOTIDE SEQUENCE [LARGE SCALE GENOMIC DNA]</scope>
    <source>
        <strain evidence="6 7">1991</strain>
    </source>
</reference>
<keyword evidence="4 5" id="KW-0067">ATP-binding</keyword>
<evidence type="ECO:0000313" key="7">
    <source>
        <dbReference type="Proteomes" id="UP000052258"/>
    </source>
</evidence>
<keyword evidence="5" id="KW-0694">RNA-binding</keyword>
<dbReference type="Proteomes" id="UP000052258">
    <property type="component" value="Unassembled WGS sequence"/>
</dbReference>
<dbReference type="GO" id="GO:0005737">
    <property type="term" value="C:cytoplasm"/>
    <property type="evidence" value="ECO:0007669"/>
    <property type="project" value="UniProtKB-SubCell"/>
</dbReference>
<comment type="caution">
    <text evidence="5">Lacks conserved residue(s) required for the propagation of feature annotation.</text>
</comment>
<dbReference type="PANTHER" id="PTHR37825">
    <property type="entry name" value="TRNA(MET) CYTIDINE ACETATE LIGASE"/>
    <property type="match status" value="1"/>
</dbReference>
<keyword evidence="2 5" id="KW-0819">tRNA processing</keyword>
<dbReference type="NCBIfam" id="NF010191">
    <property type="entry name" value="PRK13670.1"/>
    <property type="match status" value="1"/>
</dbReference>
<dbReference type="Gene3D" id="3.40.50.620">
    <property type="entry name" value="HUPs"/>
    <property type="match status" value="1"/>
</dbReference>
<gene>
    <name evidence="5" type="primary">tmcAL</name>
    <name evidence="6" type="ORF">X560_1381</name>
</gene>
<keyword evidence="5" id="KW-0963">Cytoplasm</keyword>
<dbReference type="PATRIC" id="fig|1430899.3.peg.1584"/>
<keyword evidence="1 5" id="KW-0436">Ligase</keyword>
<proteinExistence type="inferred from homology"/>
<evidence type="ECO:0000256" key="5">
    <source>
        <dbReference type="HAMAP-Rule" id="MF_01539"/>
    </source>
</evidence>
<dbReference type="SUPFAM" id="SSF52374">
    <property type="entry name" value="Nucleotidylyl transferase"/>
    <property type="match status" value="1"/>
</dbReference>
<feature type="binding site" evidence="5">
    <location>
        <position position="101"/>
    </location>
    <ligand>
        <name>ATP</name>
        <dbReference type="ChEBI" id="CHEBI:30616"/>
    </ligand>
</feature>
<keyword evidence="7" id="KW-1185">Reference proteome</keyword>
<comment type="similarity">
    <text evidence="5">Belongs to the TmcAL family.</text>
</comment>
<keyword evidence="3 5" id="KW-0547">Nucleotide-binding</keyword>
<comment type="catalytic activity">
    <reaction evidence="5">
        <text>cytidine(34) in elongator tRNA(Met) + acetate + ATP = N(4)-acetylcytidine(34) in elongator tRNA(Met) + AMP + diphosphate</text>
        <dbReference type="Rhea" id="RHEA:58144"/>
        <dbReference type="Rhea" id="RHEA-COMP:10693"/>
        <dbReference type="Rhea" id="RHEA-COMP:10694"/>
        <dbReference type="ChEBI" id="CHEBI:30089"/>
        <dbReference type="ChEBI" id="CHEBI:30616"/>
        <dbReference type="ChEBI" id="CHEBI:33019"/>
        <dbReference type="ChEBI" id="CHEBI:74900"/>
        <dbReference type="ChEBI" id="CHEBI:82748"/>
        <dbReference type="ChEBI" id="CHEBI:456215"/>
    </reaction>
</comment>
<dbReference type="RefSeq" id="WP_007472364.1">
    <property type="nucleotide sequence ID" value="NZ_KQ130615.1"/>
</dbReference>
<accession>A0A0J8G9N1</accession>
<dbReference type="PANTHER" id="PTHR37825:SF1">
    <property type="entry name" value="TRNA(MET) CYTIDINE ACETATE LIGASE"/>
    <property type="match status" value="1"/>
</dbReference>
<feature type="binding site" evidence="5">
    <location>
        <position position="184"/>
    </location>
    <ligand>
        <name>ATP</name>
        <dbReference type="ChEBI" id="CHEBI:30616"/>
    </ligand>
</feature>
<feature type="binding site" evidence="5">
    <location>
        <begin position="7"/>
        <end position="20"/>
    </location>
    <ligand>
        <name>ATP</name>
        <dbReference type="ChEBI" id="CHEBI:30616"/>
    </ligand>
</feature>
<sequence length="386" mass="43856">MRATGIVVEYNPFHNGHLYHLNEARKQTNADCIIAIMSGSFVQRGEPAILDKWMRTKMALLGGADLVFELPVRFVMQQADIFATEAVRMLADLKAETIFFGSEDGSKEAFIEAAKLANQDDFELLIKEKLENKTLSYGAALTEALHEKIGDRLDITLPNNILGFHYTLANEKMNAPLQIETLKRTTQYAETIPKKPAVTSATAIRKMLLQGHITQAKKYMPSFAYKEIINSSANLMTFAEIYPFLRYRLLTDSPGTISKINSVTEGIENRFVKAARHEEVEDFLNEIVTKRYSRARVQRTAMQILLHFEKQDAVSPYLRLLGMNQTGQAYLSKVKKDLELPLVTTISKAKEELIAYDVRATKLYSLMEGSRVQPDSDYLKRPLIYW</sequence>
<comment type="function">
    <text evidence="5">Catalyzes the formation of N(4)-acetylcytidine (ac(4)C) at the wobble position of elongator tRNA(Met), using acetate and ATP as substrates. First activates an acetate ion to form acetyladenylate (Ac-AMP) and then transfers the acetyl group to tRNA to form ac(4)C34.</text>
</comment>
<dbReference type="EMBL" id="AZHO01000019">
    <property type="protein sequence ID" value="KMT59442.1"/>
    <property type="molecule type" value="Genomic_DNA"/>
</dbReference>
<dbReference type="OrthoDB" id="9769796at2"/>
<name>A0A0J8G9N1_9LIST</name>
<evidence type="ECO:0000256" key="2">
    <source>
        <dbReference type="ARBA" id="ARBA00022694"/>
    </source>
</evidence>
<comment type="caution">
    <text evidence="6">The sequence shown here is derived from an EMBL/GenBank/DDBJ whole genome shotgun (WGS) entry which is preliminary data.</text>
</comment>
<dbReference type="InterPro" id="IPR014729">
    <property type="entry name" value="Rossmann-like_a/b/a_fold"/>
</dbReference>
<organism evidence="6 7">
    <name type="scientific">Listeria fleischmannii 1991</name>
    <dbReference type="NCBI Taxonomy" id="1430899"/>
    <lineage>
        <taxon>Bacteria</taxon>
        <taxon>Bacillati</taxon>
        <taxon>Bacillota</taxon>
        <taxon>Bacilli</taxon>
        <taxon>Bacillales</taxon>
        <taxon>Listeriaceae</taxon>
        <taxon>Listeria</taxon>
    </lineage>
</organism>
<protein>
    <recommendedName>
        <fullName evidence="5">tRNA(Met) cytidine acetate ligase</fullName>
        <ecNumber evidence="5">6.3.4.-</ecNumber>
    </recommendedName>
</protein>
<dbReference type="EC" id="6.3.4.-" evidence="5"/>
<dbReference type="GO" id="GO:0016879">
    <property type="term" value="F:ligase activity, forming carbon-nitrogen bonds"/>
    <property type="evidence" value="ECO:0007669"/>
    <property type="project" value="UniProtKB-UniRule"/>
</dbReference>
<evidence type="ECO:0000256" key="4">
    <source>
        <dbReference type="ARBA" id="ARBA00022840"/>
    </source>
</evidence>
<dbReference type="GO" id="GO:0005524">
    <property type="term" value="F:ATP binding"/>
    <property type="evidence" value="ECO:0007669"/>
    <property type="project" value="UniProtKB-KW"/>
</dbReference>